<dbReference type="AlphaFoldDB" id="W4LMC7"/>
<accession>W4LMC7</accession>
<dbReference type="HOGENOM" id="CLU_044815_1_3_7"/>
<dbReference type="EMBL" id="AZHW01000514">
    <property type="protein sequence ID" value="ETW98835.1"/>
    <property type="molecule type" value="Genomic_DNA"/>
</dbReference>
<comment type="catalytic activity">
    <reaction evidence="1">
        <text>Hydrolyzes single-stranded DNA or mismatched double-stranded DNA and polynucleotides, releasing free uracil.</text>
        <dbReference type="EC" id="3.2.2.27"/>
    </reaction>
</comment>
<dbReference type="PATRIC" id="fig|1429438.4.peg.3374"/>
<evidence type="ECO:0000259" key="12">
    <source>
        <dbReference type="SMART" id="SM00986"/>
    </source>
</evidence>
<dbReference type="CDD" id="cd10030">
    <property type="entry name" value="UDG-F4_TTUDGA_SPO1dp_like"/>
    <property type="match status" value="1"/>
</dbReference>
<dbReference type="Pfam" id="PF03167">
    <property type="entry name" value="UDG"/>
    <property type="match status" value="1"/>
</dbReference>
<evidence type="ECO:0000313" key="13">
    <source>
        <dbReference type="EMBL" id="ETW98835.1"/>
    </source>
</evidence>
<dbReference type="SMART" id="SM00987">
    <property type="entry name" value="UreE_C"/>
    <property type="match status" value="1"/>
</dbReference>
<dbReference type="EC" id="3.2.2.27" evidence="3"/>
<evidence type="ECO:0000256" key="1">
    <source>
        <dbReference type="ARBA" id="ARBA00001400"/>
    </source>
</evidence>
<evidence type="ECO:0000256" key="10">
    <source>
        <dbReference type="ARBA" id="ARBA00023014"/>
    </source>
</evidence>
<evidence type="ECO:0000256" key="11">
    <source>
        <dbReference type="ARBA" id="ARBA00023204"/>
    </source>
</evidence>
<evidence type="ECO:0000256" key="8">
    <source>
        <dbReference type="ARBA" id="ARBA00022801"/>
    </source>
</evidence>
<dbReference type="GO" id="GO:0046872">
    <property type="term" value="F:metal ion binding"/>
    <property type="evidence" value="ECO:0007669"/>
    <property type="project" value="UniProtKB-KW"/>
</dbReference>
<dbReference type="InterPro" id="IPR005122">
    <property type="entry name" value="Uracil-DNA_glycosylase-like"/>
</dbReference>
<keyword evidence="11" id="KW-0234">DNA repair</keyword>
<dbReference type="GO" id="GO:0051539">
    <property type="term" value="F:4 iron, 4 sulfur cluster binding"/>
    <property type="evidence" value="ECO:0007669"/>
    <property type="project" value="UniProtKB-KW"/>
</dbReference>
<comment type="caution">
    <text evidence="13">The sequence shown here is derived from an EMBL/GenBank/DDBJ whole genome shotgun (WGS) entry which is preliminary data.</text>
</comment>
<evidence type="ECO:0000256" key="2">
    <source>
        <dbReference type="ARBA" id="ARBA00006521"/>
    </source>
</evidence>
<dbReference type="InterPro" id="IPR005273">
    <property type="entry name" value="Ura-DNA_glyco_family4"/>
</dbReference>
<evidence type="ECO:0000256" key="3">
    <source>
        <dbReference type="ARBA" id="ARBA00012030"/>
    </source>
</evidence>
<dbReference type="GO" id="GO:0006281">
    <property type="term" value="P:DNA repair"/>
    <property type="evidence" value="ECO:0007669"/>
    <property type="project" value="UniProtKB-KW"/>
</dbReference>
<dbReference type="NCBIfam" id="TIGR00758">
    <property type="entry name" value="UDG_fam4"/>
    <property type="match status" value="1"/>
</dbReference>
<protein>
    <recommendedName>
        <fullName evidence="4">Type-4 uracil-DNA glycosylase</fullName>
        <ecNumber evidence="3">3.2.2.27</ecNumber>
    </recommendedName>
</protein>
<proteinExistence type="inferred from homology"/>
<evidence type="ECO:0000256" key="4">
    <source>
        <dbReference type="ARBA" id="ARBA00019403"/>
    </source>
</evidence>
<keyword evidence="5" id="KW-0004">4Fe-4S</keyword>
<dbReference type="GO" id="GO:0004844">
    <property type="term" value="F:uracil DNA N-glycosylase activity"/>
    <property type="evidence" value="ECO:0007669"/>
    <property type="project" value="UniProtKB-EC"/>
</dbReference>
<feature type="domain" description="Uracil-DNA glycosylase-like" evidence="12">
    <location>
        <begin position="71"/>
        <end position="217"/>
    </location>
</feature>
<keyword evidence="14" id="KW-1185">Reference proteome</keyword>
<dbReference type="PANTHER" id="PTHR33693">
    <property type="entry name" value="TYPE-5 URACIL-DNA GLYCOSYLASE"/>
    <property type="match status" value="1"/>
</dbReference>
<dbReference type="Proteomes" id="UP000019141">
    <property type="component" value="Unassembled WGS sequence"/>
</dbReference>
<evidence type="ECO:0000256" key="9">
    <source>
        <dbReference type="ARBA" id="ARBA00023004"/>
    </source>
</evidence>
<evidence type="ECO:0000313" key="14">
    <source>
        <dbReference type="Proteomes" id="UP000019141"/>
    </source>
</evidence>
<evidence type="ECO:0000256" key="5">
    <source>
        <dbReference type="ARBA" id="ARBA00022485"/>
    </source>
</evidence>
<sequence length="226" mass="25342">MSGEAVATVVRALQQYVHYMQQLGVAELPLQVSMEDAAWSSRSQETLQQLADSVRDCTRCPLHRGRTQVVFGTGDPSADLVFVGEAPGEAEDRQGEPFVGPSGQLLTRIIEAMGLRRQQVYILNIVKCRPPKNRDPHPDELAACRPILQAQLDCLQPRVICTLGKFASQALLQTDESISRLRGRFHDLGEIPVMPTYHPAYLLRNPHEKRVVWQDMQAIQKILNSH</sequence>
<evidence type="ECO:0000256" key="6">
    <source>
        <dbReference type="ARBA" id="ARBA00022723"/>
    </source>
</evidence>
<dbReference type="SUPFAM" id="SSF52141">
    <property type="entry name" value="Uracil-DNA glycosylase-like"/>
    <property type="match status" value="1"/>
</dbReference>
<comment type="similarity">
    <text evidence="2">Belongs to the uracil-DNA glycosylase (UDG) superfamily. Type 4 (UDGa) family.</text>
</comment>
<keyword evidence="9" id="KW-0408">Iron</keyword>
<dbReference type="InterPro" id="IPR036895">
    <property type="entry name" value="Uracil-DNA_glycosylase-like_sf"/>
</dbReference>
<name>W4LMC7_ENTF1</name>
<keyword evidence="7" id="KW-0227">DNA damage</keyword>
<reference evidence="13 14" key="1">
    <citation type="journal article" date="2014" name="Nature">
        <title>An environmental bacterial taxon with a large and distinct metabolic repertoire.</title>
        <authorList>
            <person name="Wilson M.C."/>
            <person name="Mori T."/>
            <person name="Ruckert C."/>
            <person name="Uria A.R."/>
            <person name="Helf M.J."/>
            <person name="Takada K."/>
            <person name="Gernert C."/>
            <person name="Steffens U.A."/>
            <person name="Heycke N."/>
            <person name="Schmitt S."/>
            <person name="Rinke C."/>
            <person name="Helfrich E.J."/>
            <person name="Brachmann A.O."/>
            <person name="Gurgui C."/>
            <person name="Wakimoto T."/>
            <person name="Kracht M."/>
            <person name="Crusemann M."/>
            <person name="Hentschel U."/>
            <person name="Abe I."/>
            <person name="Matsunaga S."/>
            <person name="Kalinowski J."/>
            <person name="Takeyama H."/>
            <person name="Piel J."/>
        </authorList>
    </citation>
    <scope>NUCLEOTIDE SEQUENCE [LARGE SCALE GENOMIC DNA]</scope>
    <source>
        <strain evidence="14">TSY1</strain>
    </source>
</reference>
<dbReference type="SMART" id="SM00986">
    <property type="entry name" value="UDG"/>
    <property type="match status" value="1"/>
</dbReference>
<dbReference type="InterPro" id="IPR051536">
    <property type="entry name" value="UDG_Type-4/5"/>
</dbReference>
<gene>
    <name evidence="13" type="ORF">ETSY1_17190</name>
</gene>
<keyword evidence="6" id="KW-0479">Metal-binding</keyword>
<keyword evidence="10" id="KW-0411">Iron-sulfur</keyword>
<organism evidence="13 14">
    <name type="scientific">Entotheonella factor</name>
    <dbReference type="NCBI Taxonomy" id="1429438"/>
    <lineage>
        <taxon>Bacteria</taxon>
        <taxon>Pseudomonadati</taxon>
        <taxon>Nitrospinota/Tectimicrobiota group</taxon>
        <taxon>Candidatus Tectimicrobiota</taxon>
        <taxon>Candidatus Entotheonellia</taxon>
        <taxon>Candidatus Entotheonellales</taxon>
        <taxon>Candidatus Entotheonellaceae</taxon>
        <taxon>Candidatus Entotheonella</taxon>
    </lineage>
</organism>
<dbReference type="PANTHER" id="PTHR33693:SF1">
    <property type="entry name" value="TYPE-4 URACIL-DNA GLYCOSYLASE"/>
    <property type="match status" value="1"/>
</dbReference>
<keyword evidence="8" id="KW-0378">Hydrolase</keyword>
<dbReference type="Gene3D" id="3.40.470.10">
    <property type="entry name" value="Uracil-DNA glycosylase-like domain"/>
    <property type="match status" value="1"/>
</dbReference>
<evidence type="ECO:0000256" key="7">
    <source>
        <dbReference type="ARBA" id="ARBA00022763"/>
    </source>
</evidence>